<name>A0ABY2WNZ2_9FLAO</name>
<dbReference type="EMBL" id="VCNI01000001">
    <property type="protein sequence ID" value="TMU56467.1"/>
    <property type="molecule type" value="Genomic_DNA"/>
</dbReference>
<sequence>MTNSKHKIQITHNDELISCDKFKHEQQHKKNIDISSSTKKRLQILAAYHDRDYKNFIQDILTTYAVKHLPNV</sequence>
<evidence type="ECO:0008006" key="3">
    <source>
        <dbReference type="Google" id="ProtNLM"/>
    </source>
</evidence>
<gene>
    <name evidence="1" type="ORF">FGG15_02710</name>
</gene>
<comment type="caution">
    <text evidence="1">The sequence shown here is derived from an EMBL/GenBank/DDBJ whole genome shotgun (WGS) entry which is preliminary data.</text>
</comment>
<protein>
    <recommendedName>
        <fullName evidence="3">CopG family transcriptional regulator</fullName>
    </recommendedName>
</protein>
<dbReference type="RefSeq" id="WP_138832949.1">
    <property type="nucleotide sequence ID" value="NZ_VCNI01000001.1"/>
</dbReference>
<evidence type="ECO:0000313" key="1">
    <source>
        <dbReference type="EMBL" id="TMU56467.1"/>
    </source>
</evidence>
<keyword evidence="2" id="KW-1185">Reference proteome</keyword>
<dbReference type="Proteomes" id="UP000751614">
    <property type="component" value="Unassembled WGS sequence"/>
</dbReference>
<evidence type="ECO:0000313" key="2">
    <source>
        <dbReference type="Proteomes" id="UP000751614"/>
    </source>
</evidence>
<organism evidence="1 2">
    <name type="scientific">Flagellimonas algicola</name>
    <dbReference type="NCBI Taxonomy" id="2583815"/>
    <lineage>
        <taxon>Bacteria</taxon>
        <taxon>Pseudomonadati</taxon>
        <taxon>Bacteroidota</taxon>
        <taxon>Flavobacteriia</taxon>
        <taxon>Flavobacteriales</taxon>
        <taxon>Flavobacteriaceae</taxon>
        <taxon>Flagellimonas</taxon>
    </lineage>
</organism>
<reference evidence="1 2" key="1">
    <citation type="submission" date="2019-05" db="EMBL/GenBank/DDBJ databases">
        <title>Flagellimonas sp. AsT0115, sp. nov., isolated from a marine red algae, Asparagopsis taxiformis.</title>
        <authorList>
            <person name="Kim J."/>
            <person name="Jeong S.E."/>
            <person name="Jeon C.O."/>
        </authorList>
    </citation>
    <scope>NUCLEOTIDE SEQUENCE [LARGE SCALE GENOMIC DNA]</scope>
    <source>
        <strain evidence="1 2">AsT0115</strain>
    </source>
</reference>
<accession>A0ABY2WNZ2</accession>
<proteinExistence type="predicted"/>